<name>A0A2K3NZA2_TRIPR</name>
<dbReference type="InterPro" id="IPR016024">
    <property type="entry name" value="ARM-type_fold"/>
</dbReference>
<dbReference type="OrthoDB" id="10252509at2759"/>
<evidence type="ECO:0000256" key="2">
    <source>
        <dbReference type="ARBA" id="ARBA00022737"/>
    </source>
</evidence>
<accession>A0A2K3NZA2</accession>
<comment type="subunit">
    <text evidence="5">Component of the 19S regulatory particle (RP/PA700) base subcomplex of the 26S proteasome. The 26S proteasome is composed of a core protease (CP), known as the 20S proteasome, capped at one or both ends by the 19S regulatory particle (RP/PA700). The RP/PA700 complex is composed of at least 17 different subunits in two subcomplexes, the base and the lid, which form the portions proximal and distal to the 20S proteolytic core, respectively.</text>
</comment>
<dbReference type="Pfam" id="PF17781">
    <property type="entry name" value="RPN1_RPN2_N"/>
    <property type="match status" value="1"/>
</dbReference>
<feature type="compositionally biased region" description="Basic and acidic residues" evidence="6">
    <location>
        <begin position="18"/>
        <end position="28"/>
    </location>
</feature>
<keyword evidence="4 5" id="KW-0647">Proteasome</keyword>
<dbReference type="Proteomes" id="UP000236291">
    <property type="component" value="Unassembled WGS sequence"/>
</dbReference>
<evidence type="ECO:0000313" key="9">
    <source>
        <dbReference type="EMBL" id="PNY08362.1"/>
    </source>
</evidence>
<dbReference type="InterPro" id="IPR011989">
    <property type="entry name" value="ARM-like"/>
</dbReference>
<dbReference type="InterPro" id="IPR016643">
    <property type="entry name" value="26S_Psome_Rpn1"/>
</dbReference>
<dbReference type="InterPro" id="IPR041433">
    <property type="entry name" value="RPN1_C"/>
</dbReference>
<dbReference type="GO" id="GO:0030234">
    <property type="term" value="F:enzyme regulator activity"/>
    <property type="evidence" value="ECO:0007669"/>
    <property type="project" value="UniProtKB-UniRule"/>
</dbReference>
<proteinExistence type="inferred from homology"/>
<evidence type="ECO:0000256" key="5">
    <source>
        <dbReference type="PIRNR" id="PIRNR015965"/>
    </source>
</evidence>
<dbReference type="PIRSF" id="PIRSF015965">
    <property type="entry name" value="26S_Psome_Rpn1"/>
    <property type="match status" value="1"/>
</dbReference>
<dbReference type="GO" id="GO:0042176">
    <property type="term" value="P:regulation of protein catabolic process"/>
    <property type="evidence" value="ECO:0007669"/>
    <property type="project" value="InterPro"/>
</dbReference>
<dbReference type="Pfam" id="PF01851">
    <property type="entry name" value="PC_rep"/>
    <property type="match status" value="3"/>
</dbReference>
<comment type="caution">
    <text evidence="9">The sequence shown here is derived from an EMBL/GenBank/DDBJ whole genome shotgun (WGS) entry which is preliminary data.</text>
</comment>
<feature type="domain" description="26S proteasome non-ATPase regulatory subunit RPN1 C-terminal" evidence="8">
    <location>
        <begin position="830"/>
        <end position="883"/>
    </location>
</feature>
<keyword evidence="2" id="KW-0677">Repeat</keyword>
<dbReference type="AlphaFoldDB" id="A0A2K3NZA2"/>
<dbReference type="GO" id="GO:0043161">
    <property type="term" value="P:proteasome-mediated ubiquitin-dependent protein catabolic process"/>
    <property type="evidence" value="ECO:0007669"/>
    <property type="project" value="TreeGrafter"/>
</dbReference>
<dbReference type="GO" id="GO:0034515">
    <property type="term" value="C:proteasome storage granule"/>
    <property type="evidence" value="ECO:0007669"/>
    <property type="project" value="TreeGrafter"/>
</dbReference>
<evidence type="ECO:0000256" key="1">
    <source>
        <dbReference type="ARBA" id="ARBA00005460"/>
    </source>
</evidence>
<dbReference type="InterPro" id="IPR002015">
    <property type="entry name" value="Proteasome/cyclosome_rpt"/>
</dbReference>
<dbReference type="Gene3D" id="1.25.10.10">
    <property type="entry name" value="Leucine-rich Repeat Variant"/>
    <property type="match status" value="1"/>
</dbReference>
<evidence type="ECO:0000256" key="6">
    <source>
        <dbReference type="SAM" id="MobiDB-lite"/>
    </source>
</evidence>
<dbReference type="EMBL" id="ASHM01002460">
    <property type="protein sequence ID" value="PNY08362.1"/>
    <property type="molecule type" value="Genomic_DNA"/>
</dbReference>
<evidence type="ECO:0000259" key="7">
    <source>
        <dbReference type="Pfam" id="PF17781"/>
    </source>
</evidence>
<dbReference type="FunFam" id="1.25.10.10:FF:000084">
    <property type="entry name" value="26S proteasome non-ATPase regulatory subunit 2 homolog"/>
    <property type="match status" value="1"/>
</dbReference>
<comment type="similarity">
    <text evidence="1 5">Belongs to the proteasome subunit S2 family.</text>
</comment>
<feature type="domain" description="RPN1 N-terminal" evidence="7">
    <location>
        <begin position="44"/>
        <end position="346"/>
    </location>
</feature>
<dbReference type="ExpressionAtlas" id="A0A2K3NZA2">
    <property type="expression patterns" value="baseline"/>
</dbReference>
<dbReference type="GO" id="GO:0005634">
    <property type="term" value="C:nucleus"/>
    <property type="evidence" value="ECO:0007669"/>
    <property type="project" value="TreeGrafter"/>
</dbReference>
<organism evidence="9 10">
    <name type="scientific">Trifolium pratense</name>
    <name type="common">Red clover</name>
    <dbReference type="NCBI Taxonomy" id="57577"/>
    <lineage>
        <taxon>Eukaryota</taxon>
        <taxon>Viridiplantae</taxon>
        <taxon>Streptophyta</taxon>
        <taxon>Embryophyta</taxon>
        <taxon>Tracheophyta</taxon>
        <taxon>Spermatophyta</taxon>
        <taxon>Magnoliopsida</taxon>
        <taxon>eudicotyledons</taxon>
        <taxon>Gunneridae</taxon>
        <taxon>Pentapetalae</taxon>
        <taxon>rosids</taxon>
        <taxon>fabids</taxon>
        <taxon>Fabales</taxon>
        <taxon>Fabaceae</taxon>
        <taxon>Papilionoideae</taxon>
        <taxon>50 kb inversion clade</taxon>
        <taxon>NPAAA clade</taxon>
        <taxon>Hologalegina</taxon>
        <taxon>IRL clade</taxon>
        <taxon>Trifolieae</taxon>
        <taxon>Trifolium</taxon>
    </lineage>
</organism>
<evidence type="ECO:0000256" key="4">
    <source>
        <dbReference type="ARBA" id="ARBA00022942"/>
    </source>
</evidence>
<feature type="region of interest" description="Disordered" evidence="6">
    <location>
        <begin position="1"/>
        <end position="28"/>
    </location>
</feature>
<dbReference type="PANTHER" id="PTHR10943:SF1">
    <property type="entry name" value="26S PROTEASOME NON-ATPASE REGULATORY SUBUNIT 2"/>
    <property type="match status" value="1"/>
</dbReference>
<feature type="compositionally biased region" description="Low complexity" evidence="6">
    <location>
        <begin position="7"/>
        <end position="17"/>
    </location>
</feature>
<dbReference type="InterPro" id="IPR040892">
    <property type="entry name" value="RPN1_N"/>
</dbReference>
<dbReference type="Gramene" id="Tp57577_TGAC_v2_mRNA6205">
    <property type="protein sequence ID" value="Tp57577_TGAC_v2_mRNA6205"/>
    <property type="gene ID" value="Tp57577_TGAC_v2_gene5998"/>
</dbReference>
<reference evidence="9 10" key="1">
    <citation type="journal article" date="2014" name="Am. J. Bot.">
        <title>Genome assembly and annotation for red clover (Trifolium pratense; Fabaceae).</title>
        <authorList>
            <person name="Istvanek J."/>
            <person name="Jaros M."/>
            <person name="Krenek A."/>
            <person name="Repkova J."/>
        </authorList>
    </citation>
    <scope>NUCLEOTIDE SEQUENCE [LARGE SCALE GENOMIC DNA]</scope>
    <source>
        <strain evidence="10">cv. Tatra</strain>
        <tissue evidence="9">Young leaves</tissue>
    </source>
</reference>
<dbReference type="Pfam" id="PF18051">
    <property type="entry name" value="RPN1_C"/>
    <property type="match status" value="1"/>
</dbReference>
<sequence length="886" mass="97750">MAPDPNRSGTGASSSRTTKIDSNTKNKVQIEDMSDEDLALKQQLELYVERVQDSDPELQKVALESMRLEIRTSTSSMTSVPKPLKFLRPHYGTLKAFYETMAESDLKKYLADILSVLALTMSVEGERESLKYRLFGSEGDIGSWGHEYVRNLAGEIAQEYVQRQSEEAPIDDLIELVRQIVAFHMKHHSQPEAVDLLMEVEDLDMLIEHVDKTNFKRTCLYLTSSARYLPEPDDMKVLDLACSIYLKFEEYPKALQIALFMDKMQYVRKVFTSCNDLHQKKQFCYILARHGIAFELDEEMAANEDDREMLQDIINNSKLSEGYLALARDIEVMEAKSPEDIYKTHLLDGHASTGANVDSARQNLAATFVNAFVNAGFGQDKLMTLPPDAPSSGSSGNWLFKNKEHGKTSAAASLGMILLWDVDSGLAQLDKYFHSNDNHVIAGALLGVGIVNSSIKNDCDPAMALLGDYTDKEDSSVRIGAIMGLGIAYAGSQNEQLRCKLLPILNDAKASLDVIAFTAISLGLIYVGSCNEEVAQALIFALMDRSESELEDPLARLLPLGLGLLYLGKQESVEATAEVSKTFNEKIRKYCDMTLQTCAYAGTGNVLKVQNLLGQCSQHLDQGETHQGPAVLGIAMIAMAEELGLEMAIRSLEHLLQYGEQNIRRAVPLALALLCISNPKVNVMDTLSRLSHDTDSEVAMAAVISLGLIGAGTNNARISGMLRNLSSYYYNDTSLLFCVRIAQGLVHMGKGLVTLNPYHSDRFLLSPTALAGLITMLHACLDMKTILLGKYHYVLYFLVLAMQPRMLLTVDENLKPISVPVRVGQAVDVVGQAGRPKTITGFQTHSTPVLLAAGDRAELATEKYIPLSPILEGFVILKDNPDYTEE</sequence>
<dbReference type="GO" id="GO:0008540">
    <property type="term" value="C:proteasome regulatory particle, base subcomplex"/>
    <property type="evidence" value="ECO:0007669"/>
    <property type="project" value="UniProtKB-UniRule"/>
</dbReference>
<gene>
    <name evidence="9" type="ORF">L195_g004882</name>
</gene>
<keyword evidence="3" id="KW-0832">Ubl conjugation</keyword>
<evidence type="ECO:0000313" key="10">
    <source>
        <dbReference type="Proteomes" id="UP000236291"/>
    </source>
</evidence>
<dbReference type="PANTHER" id="PTHR10943">
    <property type="entry name" value="26S PROTEASOME NON-ATPASE REGULATORY SUBUNIT"/>
    <property type="match status" value="1"/>
</dbReference>
<dbReference type="SUPFAM" id="SSF48371">
    <property type="entry name" value="ARM repeat"/>
    <property type="match status" value="1"/>
</dbReference>
<dbReference type="STRING" id="57577.A0A2K3NZA2"/>
<comment type="function">
    <text evidence="5">Acts as a regulatory subunit of the 26 proteasome which is involved in the ATP-dependent degradation of ubiquitinated proteins.</text>
</comment>
<evidence type="ECO:0000259" key="8">
    <source>
        <dbReference type="Pfam" id="PF18051"/>
    </source>
</evidence>
<reference evidence="9 10" key="2">
    <citation type="journal article" date="2017" name="Front. Plant Sci.">
        <title>Gene Classification and Mining of Molecular Markers Useful in Red Clover (Trifolium pratense) Breeding.</title>
        <authorList>
            <person name="Istvanek J."/>
            <person name="Dluhosova J."/>
            <person name="Dluhos P."/>
            <person name="Patkova L."/>
            <person name="Nedelnik J."/>
            <person name="Repkova J."/>
        </authorList>
    </citation>
    <scope>NUCLEOTIDE SEQUENCE [LARGE SCALE GENOMIC DNA]</scope>
    <source>
        <strain evidence="10">cv. Tatra</strain>
        <tissue evidence="9">Young leaves</tissue>
    </source>
</reference>
<protein>
    <recommendedName>
        <fullName evidence="5">26S proteasome non-ATPase regulatory subunit 2 homolog</fullName>
    </recommendedName>
</protein>
<evidence type="ECO:0000256" key="3">
    <source>
        <dbReference type="ARBA" id="ARBA00022843"/>
    </source>
</evidence>